<dbReference type="Pfam" id="PF00264">
    <property type="entry name" value="Tyrosinase"/>
    <property type="match status" value="1"/>
</dbReference>
<comment type="caution">
    <text evidence="4">The sequence shown here is derived from an EMBL/GenBank/DDBJ whole genome shotgun (WGS) entry which is preliminary data.</text>
</comment>
<dbReference type="EMBL" id="JAKIXB020000008">
    <property type="protein sequence ID" value="KAL1606105.1"/>
    <property type="molecule type" value="Genomic_DNA"/>
</dbReference>
<proteinExistence type="predicted"/>
<reference evidence="4 5" key="1">
    <citation type="submission" date="2024-02" db="EMBL/GenBank/DDBJ databases">
        <title>De novo assembly and annotation of 12 fungi associated with fruit tree decline syndrome in Ontario, Canada.</title>
        <authorList>
            <person name="Sulman M."/>
            <person name="Ellouze W."/>
            <person name="Ilyukhin E."/>
        </authorList>
    </citation>
    <scope>NUCLEOTIDE SEQUENCE [LARGE SCALE GENOMIC DNA]</scope>
    <source>
        <strain evidence="4 5">M97-236</strain>
    </source>
</reference>
<name>A0ABR3RNV5_9PLEO</name>
<protein>
    <recommendedName>
        <fullName evidence="3">Tyrosinase copper-binding domain-containing protein</fullName>
    </recommendedName>
</protein>
<sequence>MTLRLCMPDTIKRIMMSLDSCHGTDTLGTCTKEHFKSASTQALQRSYWDWTLDVKKLLKSDILSPSGFGGDGSATRTQSLSNGKTLNCVDDGPFSNLRPAYYAFDPINDAEHEEYCLHRKVVDGDSKDAETSAKYYNSTYIGIVQESANYTSYRVALESGPHGIVHSSLSGEMNPSTSPNEPLFFLHHAQIDRLWWLWQQKDLSARQSDYGGIAKPNGSTVTVGASLDDLLRMGGLAEDLTVRNVMSTISSPFCYSY</sequence>
<dbReference type="PANTHER" id="PTHR11474">
    <property type="entry name" value="TYROSINASE FAMILY MEMBER"/>
    <property type="match status" value="1"/>
</dbReference>
<evidence type="ECO:0000256" key="2">
    <source>
        <dbReference type="ARBA" id="ARBA00023008"/>
    </source>
</evidence>
<dbReference type="InterPro" id="IPR050316">
    <property type="entry name" value="Tyrosinase/Hemocyanin"/>
</dbReference>
<dbReference type="InterPro" id="IPR002227">
    <property type="entry name" value="Tyrosinase_Cu-bd"/>
</dbReference>
<keyword evidence="2" id="KW-0186">Copper</keyword>
<gene>
    <name evidence="4" type="ORF">SLS59_003230</name>
</gene>
<dbReference type="Gene3D" id="1.10.1280.10">
    <property type="entry name" value="Di-copper center containing domain from catechol oxidase"/>
    <property type="match status" value="1"/>
</dbReference>
<dbReference type="InterPro" id="IPR008922">
    <property type="entry name" value="Di-copper_centre_dom_sf"/>
</dbReference>
<dbReference type="PRINTS" id="PR00092">
    <property type="entry name" value="TYROSINASE"/>
</dbReference>
<accession>A0ABR3RNV5</accession>
<evidence type="ECO:0000313" key="5">
    <source>
        <dbReference type="Proteomes" id="UP001521222"/>
    </source>
</evidence>
<dbReference type="PANTHER" id="PTHR11474:SF126">
    <property type="entry name" value="TYROSINASE-LIKE PROTEIN TYR-1-RELATED"/>
    <property type="match status" value="1"/>
</dbReference>
<evidence type="ECO:0000256" key="1">
    <source>
        <dbReference type="ARBA" id="ARBA00022723"/>
    </source>
</evidence>
<organism evidence="4 5">
    <name type="scientific">Nothophoma quercina</name>
    <dbReference type="NCBI Taxonomy" id="749835"/>
    <lineage>
        <taxon>Eukaryota</taxon>
        <taxon>Fungi</taxon>
        <taxon>Dikarya</taxon>
        <taxon>Ascomycota</taxon>
        <taxon>Pezizomycotina</taxon>
        <taxon>Dothideomycetes</taxon>
        <taxon>Pleosporomycetidae</taxon>
        <taxon>Pleosporales</taxon>
        <taxon>Pleosporineae</taxon>
        <taxon>Didymellaceae</taxon>
        <taxon>Nothophoma</taxon>
    </lineage>
</organism>
<dbReference type="Proteomes" id="UP001521222">
    <property type="component" value="Unassembled WGS sequence"/>
</dbReference>
<evidence type="ECO:0000259" key="3">
    <source>
        <dbReference type="Pfam" id="PF00264"/>
    </source>
</evidence>
<evidence type="ECO:0000313" key="4">
    <source>
        <dbReference type="EMBL" id="KAL1606105.1"/>
    </source>
</evidence>
<dbReference type="SUPFAM" id="SSF48056">
    <property type="entry name" value="Di-copper centre-containing domain"/>
    <property type="match status" value="1"/>
</dbReference>
<keyword evidence="1" id="KW-0479">Metal-binding</keyword>
<keyword evidence="5" id="KW-1185">Reference proteome</keyword>
<feature type="domain" description="Tyrosinase copper-binding" evidence="3">
    <location>
        <begin position="42"/>
        <end position="201"/>
    </location>
</feature>